<keyword evidence="1" id="KW-0812">Transmembrane</keyword>
<dbReference type="RefSeq" id="WP_106358836.1">
    <property type="nucleotide sequence ID" value="NZ_PVTP01000012.1"/>
</dbReference>
<dbReference type="InterPro" id="IPR037997">
    <property type="entry name" value="Dgk1-like"/>
</dbReference>
<proteinExistence type="predicted"/>
<feature type="transmembrane region" description="Helical" evidence="1">
    <location>
        <begin position="40"/>
        <end position="57"/>
    </location>
</feature>
<name>A0A2T0VV91_9RHOB</name>
<organism evidence="2 3">
    <name type="scientific">Yoonia maritima</name>
    <dbReference type="NCBI Taxonomy" id="1435347"/>
    <lineage>
        <taxon>Bacteria</taxon>
        <taxon>Pseudomonadati</taxon>
        <taxon>Pseudomonadota</taxon>
        <taxon>Alphaproteobacteria</taxon>
        <taxon>Rhodobacterales</taxon>
        <taxon>Paracoccaceae</taxon>
        <taxon>Yoonia</taxon>
    </lineage>
</organism>
<dbReference type="PANTHER" id="PTHR31303">
    <property type="entry name" value="CTP-DEPENDENT DIACYLGLYCEROL KINASE 1"/>
    <property type="match status" value="1"/>
</dbReference>
<dbReference type="EMBL" id="PVTP01000012">
    <property type="protein sequence ID" value="PRY75488.1"/>
    <property type="molecule type" value="Genomic_DNA"/>
</dbReference>
<feature type="transmembrane region" description="Helical" evidence="1">
    <location>
        <begin position="327"/>
        <end position="348"/>
    </location>
</feature>
<keyword evidence="2" id="KW-0418">Kinase</keyword>
<reference evidence="2 3" key="1">
    <citation type="submission" date="2018-03" db="EMBL/GenBank/DDBJ databases">
        <title>Genomic Encyclopedia of Archaeal and Bacterial Type Strains, Phase II (KMG-II): from individual species to whole genera.</title>
        <authorList>
            <person name="Goeker M."/>
        </authorList>
    </citation>
    <scope>NUCLEOTIDE SEQUENCE [LARGE SCALE GENOMIC DNA]</scope>
    <source>
        <strain evidence="2 3">DSM 101533</strain>
    </source>
</reference>
<protein>
    <submittedName>
        <fullName evidence="2">Phytol kinase</fullName>
    </submittedName>
</protein>
<keyword evidence="1" id="KW-0472">Membrane</keyword>
<evidence type="ECO:0000256" key="1">
    <source>
        <dbReference type="SAM" id="Phobius"/>
    </source>
</evidence>
<dbReference type="GO" id="GO:0004143">
    <property type="term" value="F:ATP-dependent diacylglycerol kinase activity"/>
    <property type="evidence" value="ECO:0007669"/>
    <property type="project" value="InterPro"/>
</dbReference>
<dbReference type="OrthoDB" id="8149352at2"/>
<feature type="transmembrane region" description="Helical" evidence="1">
    <location>
        <begin position="416"/>
        <end position="438"/>
    </location>
</feature>
<feature type="transmembrane region" description="Helical" evidence="1">
    <location>
        <begin position="99"/>
        <end position="117"/>
    </location>
</feature>
<accession>A0A2T0VV91</accession>
<feature type="transmembrane region" description="Helical" evidence="1">
    <location>
        <begin position="385"/>
        <end position="404"/>
    </location>
</feature>
<keyword evidence="2" id="KW-0808">Transferase</keyword>
<feature type="transmembrane region" description="Helical" evidence="1">
    <location>
        <begin position="355"/>
        <end position="373"/>
    </location>
</feature>
<feature type="transmembrane region" description="Helical" evidence="1">
    <location>
        <begin position="304"/>
        <end position="321"/>
    </location>
</feature>
<feature type="transmembrane region" description="Helical" evidence="1">
    <location>
        <begin position="6"/>
        <end position="28"/>
    </location>
</feature>
<keyword evidence="1" id="KW-1133">Transmembrane helix</keyword>
<dbReference type="PANTHER" id="PTHR31303:SF1">
    <property type="entry name" value="CTP-DEPENDENT DIACYLGLYCEROL KINASE 1"/>
    <property type="match status" value="1"/>
</dbReference>
<comment type="caution">
    <text evidence="2">The sequence shown here is derived from an EMBL/GenBank/DDBJ whole genome shotgun (WGS) entry which is preliminary data.</text>
</comment>
<dbReference type="AlphaFoldDB" id="A0A2T0VV91"/>
<feature type="transmembrane region" description="Helical" evidence="1">
    <location>
        <begin position="63"/>
        <end position="79"/>
    </location>
</feature>
<feature type="transmembrane region" description="Helical" evidence="1">
    <location>
        <begin position="259"/>
        <end position="283"/>
    </location>
</feature>
<feature type="transmembrane region" description="Helical" evidence="1">
    <location>
        <begin position="123"/>
        <end position="145"/>
    </location>
</feature>
<evidence type="ECO:0000313" key="2">
    <source>
        <dbReference type="EMBL" id="PRY75488.1"/>
    </source>
</evidence>
<feature type="transmembrane region" description="Helical" evidence="1">
    <location>
        <begin position="181"/>
        <end position="202"/>
    </location>
</feature>
<evidence type="ECO:0000313" key="3">
    <source>
        <dbReference type="Proteomes" id="UP000238007"/>
    </source>
</evidence>
<gene>
    <name evidence="2" type="ORF">CLV80_11275</name>
</gene>
<dbReference type="Proteomes" id="UP000238007">
    <property type="component" value="Unassembled WGS sequence"/>
</dbReference>
<sequence length="439" mass="46951">MNPALQIALALGSVAILLGLMAVVRHYADVWRIGAEVQRKLIHIGTGLYALCLPWLFPDHWPVYFLVVLTLVVMLVLRLPNSRLGGTLHGVERRSYGDLLLAISVGLCLFLAGDQLYLYVLPIAVLTLADAAAALAGTTYGTQFFRVEDGEKSIEGSVVFFVITLLISIVCLLTMTPYAPLNIIVISLMVAAFGTLVEATSWRGFDNLFLPIGLLIFLAVHAASPLPNLIALALLFAISIVAFKAISPKIGLTNHASHVYVTTVFILLAVTAVQNAVIPILVLAAHAWSRSSAPCEGKYPDLDIVAALALISLGWLILGNATEWNAISFYGISAIGMLSALCALAASAQSTVRRIVILSGLAAAIVSIRKVTIDLNPDNTNWNGPMWPMVVANLALAAAIVTLFPQLFARARVTKITIISLVIPLSTYLYSVGFSGLLT</sequence>
<keyword evidence="3" id="KW-1185">Reference proteome</keyword>
<feature type="transmembrane region" description="Helical" evidence="1">
    <location>
        <begin position="214"/>
        <end position="247"/>
    </location>
</feature>
<feature type="transmembrane region" description="Helical" evidence="1">
    <location>
        <begin position="157"/>
        <end position="175"/>
    </location>
</feature>